<reference evidence="2 3" key="1">
    <citation type="submission" date="2016-06" db="EMBL/GenBank/DDBJ databases">
        <authorList>
            <person name="Kjaerup R.B."/>
            <person name="Dalgaard T.S."/>
            <person name="Juul-Madsen H.R."/>
        </authorList>
    </citation>
    <scope>NUCLEOTIDE SEQUENCE [LARGE SCALE GENOMIC DNA]</scope>
</reference>
<evidence type="ECO:0000313" key="3">
    <source>
        <dbReference type="Proteomes" id="UP000215127"/>
    </source>
</evidence>
<evidence type="ECO:0000313" key="2">
    <source>
        <dbReference type="EMBL" id="SMQ53426.1"/>
    </source>
</evidence>
<gene>
    <name evidence="2" type="ORF">ZT3D7_G8579</name>
</gene>
<name>A0A1X7S159_ZYMT9</name>
<keyword evidence="1" id="KW-0732">Signal</keyword>
<dbReference type="AlphaFoldDB" id="A0A1X7S159"/>
<protein>
    <submittedName>
        <fullName evidence="2">Uncharacterized protein</fullName>
    </submittedName>
</protein>
<accession>A0A1X7S159</accession>
<proteinExistence type="predicted"/>
<feature type="chain" id="PRO_5012123627" evidence="1">
    <location>
        <begin position="18"/>
        <end position="132"/>
    </location>
</feature>
<feature type="signal peptide" evidence="1">
    <location>
        <begin position="1"/>
        <end position="17"/>
    </location>
</feature>
<keyword evidence="3" id="KW-1185">Reference proteome</keyword>
<dbReference type="EMBL" id="LT853699">
    <property type="protein sequence ID" value="SMQ53426.1"/>
    <property type="molecule type" value="Genomic_DNA"/>
</dbReference>
<evidence type="ECO:0000256" key="1">
    <source>
        <dbReference type="SAM" id="SignalP"/>
    </source>
</evidence>
<dbReference type="Proteomes" id="UP000215127">
    <property type="component" value="Chromosome 8"/>
</dbReference>
<organism evidence="2 3">
    <name type="scientific">Zymoseptoria tritici (strain ST99CH_3D7)</name>
    <dbReference type="NCBI Taxonomy" id="1276538"/>
    <lineage>
        <taxon>Eukaryota</taxon>
        <taxon>Fungi</taxon>
        <taxon>Dikarya</taxon>
        <taxon>Ascomycota</taxon>
        <taxon>Pezizomycotina</taxon>
        <taxon>Dothideomycetes</taxon>
        <taxon>Dothideomycetidae</taxon>
        <taxon>Mycosphaerellales</taxon>
        <taxon>Mycosphaerellaceae</taxon>
        <taxon>Zymoseptoria</taxon>
    </lineage>
</organism>
<sequence length="132" mass="14547">MLRQLFIIASLWLGAYGDDNCNSDCVCTYSNNGIQCIAQITGIHRHDCRGYCHDRACGGVDNNRQSCRLWNNGYCDDNGGAYTRGRGGYYVGYCNDRAEYNSCNHDCPDFLSPRHARKKVSGSGNAGDGNAE</sequence>